<keyword evidence="8" id="KW-1185">Reference proteome</keyword>
<dbReference type="GO" id="GO:0016020">
    <property type="term" value="C:membrane"/>
    <property type="evidence" value="ECO:0007669"/>
    <property type="project" value="UniProtKB-SubCell"/>
</dbReference>
<protein>
    <recommendedName>
        <fullName evidence="6">Integral membrane bound transporter domain-containing protein</fullName>
    </recommendedName>
</protein>
<keyword evidence="4 5" id="KW-0472">Membrane</keyword>
<evidence type="ECO:0000256" key="5">
    <source>
        <dbReference type="SAM" id="Phobius"/>
    </source>
</evidence>
<gene>
    <name evidence="7" type="ORF">GR170_04915</name>
</gene>
<comment type="subcellular location">
    <subcellularLocation>
        <location evidence="1">Membrane</location>
        <topology evidence="1">Multi-pass membrane protein</topology>
    </subcellularLocation>
</comment>
<evidence type="ECO:0000256" key="4">
    <source>
        <dbReference type="ARBA" id="ARBA00023136"/>
    </source>
</evidence>
<feature type="transmembrane region" description="Helical" evidence="5">
    <location>
        <begin position="136"/>
        <end position="153"/>
    </location>
</feature>
<feature type="transmembrane region" description="Helical" evidence="5">
    <location>
        <begin position="112"/>
        <end position="129"/>
    </location>
</feature>
<accession>A0A6L7FZG1</accession>
<dbReference type="Proteomes" id="UP000477911">
    <property type="component" value="Unassembled WGS sequence"/>
</dbReference>
<organism evidence="7 8">
    <name type="scientific">Pseudooceanicola albus</name>
    <dbReference type="NCBI Taxonomy" id="2692189"/>
    <lineage>
        <taxon>Bacteria</taxon>
        <taxon>Pseudomonadati</taxon>
        <taxon>Pseudomonadota</taxon>
        <taxon>Alphaproteobacteria</taxon>
        <taxon>Rhodobacterales</taxon>
        <taxon>Paracoccaceae</taxon>
        <taxon>Pseudooceanicola</taxon>
    </lineage>
</organism>
<dbReference type="InterPro" id="IPR049453">
    <property type="entry name" value="Memb_transporter_dom"/>
</dbReference>
<evidence type="ECO:0000313" key="7">
    <source>
        <dbReference type="EMBL" id="MXN17165.1"/>
    </source>
</evidence>
<evidence type="ECO:0000313" key="8">
    <source>
        <dbReference type="Proteomes" id="UP000477911"/>
    </source>
</evidence>
<dbReference type="EMBL" id="WUMU01000003">
    <property type="protein sequence ID" value="MXN17165.1"/>
    <property type="molecule type" value="Genomic_DNA"/>
</dbReference>
<dbReference type="AlphaFoldDB" id="A0A6L7FZG1"/>
<feature type="transmembrane region" description="Helical" evidence="5">
    <location>
        <begin position="186"/>
        <end position="210"/>
    </location>
</feature>
<dbReference type="RefSeq" id="WP_160892185.1">
    <property type="nucleotide sequence ID" value="NZ_WUMU01000003.1"/>
</dbReference>
<reference evidence="7 8" key="1">
    <citation type="submission" date="2019-12" db="EMBL/GenBank/DDBJ databases">
        <authorList>
            <person name="Li M."/>
        </authorList>
    </citation>
    <scope>NUCLEOTIDE SEQUENCE [LARGE SCALE GENOMIC DNA]</scope>
    <source>
        <strain evidence="7 8">GBMRC 2024</strain>
    </source>
</reference>
<feature type="transmembrane region" description="Helical" evidence="5">
    <location>
        <begin position="284"/>
        <end position="305"/>
    </location>
</feature>
<keyword evidence="3 5" id="KW-1133">Transmembrane helix</keyword>
<feature type="transmembrane region" description="Helical" evidence="5">
    <location>
        <begin position="261"/>
        <end position="277"/>
    </location>
</feature>
<evidence type="ECO:0000256" key="2">
    <source>
        <dbReference type="ARBA" id="ARBA00022692"/>
    </source>
</evidence>
<feature type="transmembrane region" description="Helical" evidence="5">
    <location>
        <begin position="89"/>
        <end position="106"/>
    </location>
</feature>
<evidence type="ECO:0000256" key="1">
    <source>
        <dbReference type="ARBA" id="ARBA00004141"/>
    </source>
</evidence>
<keyword evidence="2 5" id="KW-0812">Transmembrane</keyword>
<feature type="transmembrane region" description="Helical" evidence="5">
    <location>
        <begin position="235"/>
        <end position="255"/>
    </location>
</feature>
<proteinExistence type="predicted"/>
<feature type="transmembrane region" description="Helical" evidence="5">
    <location>
        <begin position="311"/>
        <end position="333"/>
    </location>
</feature>
<evidence type="ECO:0000256" key="3">
    <source>
        <dbReference type="ARBA" id="ARBA00022989"/>
    </source>
</evidence>
<sequence length="349" mass="36558">MSPSSLNFQLALRTGLALAFLVALDLVLGLGPAQRLPLLGAAFATSTGARWELAGRRWPIVAVDLVGKSAGLLLGYGAASITLWDGQTLVLPGLIAGAALIGSLTLTHRGLWWVSVQSFIFFGIGGLLADRIDDPLAVAGLALAGAAFMALWLDLPRLLRRPLSAAEPHATLLDAKAVLNHPGRAALLRLALTTALSVALSYGAAVALGLERPYWAPLAAVLVLRPDYMETLSRVLMRSLWTVIGCVVPTLLILALPPGNAAYAVLFLLAAMGTALVNGQQFRYFIAFLTATMILLISMGTGGILENAETRIYATAIGGALAFAVSSLLGLLAPLFHAPARPHPPDPEE</sequence>
<dbReference type="Pfam" id="PF13515">
    <property type="entry name" value="FUSC_2"/>
    <property type="match status" value="1"/>
</dbReference>
<name>A0A6L7FZG1_9RHOB</name>
<feature type="domain" description="Integral membrane bound transporter" evidence="6">
    <location>
        <begin position="201"/>
        <end position="325"/>
    </location>
</feature>
<comment type="caution">
    <text evidence="7">The sequence shown here is derived from an EMBL/GenBank/DDBJ whole genome shotgun (WGS) entry which is preliminary data.</text>
</comment>
<evidence type="ECO:0000259" key="6">
    <source>
        <dbReference type="Pfam" id="PF13515"/>
    </source>
</evidence>